<keyword evidence="3" id="KW-1185">Reference proteome</keyword>
<sequence>MAALPPRANTTSALPVAPSASSSAPSSSAVSSSLTDKQKEDALFKKFMQERTRKLEELQATHTVLARNVPADADSLAAANHVGRTKAAVAFSLLGDLIDECIYDVLFEAHREMKMASSVCQLCQTKCVRVLKPLVPRYWEIYIPERMPLQTANATLLRSSHLHVSLPSSGAVPSSQNRAATSSATATIRTTCLRTTASIATSSSLLADTRRISRSAWAWRGGPVAGWRIGGWARRLHIHL</sequence>
<name>A0A433QD79_9FUNG</name>
<dbReference type="AlphaFoldDB" id="A0A433QD79"/>
<gene>
    <name evidence="2" type="ORF">BC938DRAFT_482774</name>
</gene>
<accession>A0A433QD79</accession>
<proteinExistence type="predicted"/>
<dbReference type="Proteomes" id="UP000274822">
    <property type="component" value="Unassembled WGS sequence"/>
</dbReference>
<protein>
    <submittedName>
        <fullName evidence="2">Uncharacterized protein</fullName>
    </submittedName>
</protein>
<feature type="compositionally biased region" description="Low complexity" evidence="1">
    <location>
        <begin position="12"/>
        <end position="34"/>
    </location>
</feature>
<evidence type="ECO:0000313" key="2">
    <source>
        <dbReference type="EMBL" id="RUS27758.1"/>
    </source>
</evidence>
<evidence type="ECO:0000256" key="1">
    <source>
        <dbReference type="SAM" id="MobiDB-lite"/>
    </source>
</evidence>
<reference evidence="2 3" key="1">
    <citation type="journal article" date="2018" name="New Phytol.">
        <title>Phylogenomics of Endogonaceae and evolution of mycorrhizas within Mucoromycota.</title>
        <authorList>
            <person name="Chang Y."/>
            <person name="Desiro A."/>
            <person name="Na H."/>
            <person name="Sandor L."/>
            <person name="Lipzen A."/>
            <person name="Clum A."/>
            <person name="Barry K."/>
            <person name="Grigoriev I.V."/>
            <person name="Martin F.M."/>
            <person name="Stajich J.E."/>
            <person name="Smith M.E."/>
            <person name="Bonito G."/>
            <person name="Spatafora J.W."/>
        </authorList>
    </citation>
    <scope>NUCLEOTIDE SEQUENCE [LARGE SCALE GENOMIC DNA]</scope>
    <source>
        <strain evidence="2 3">AD002</strain>
    </source>
</reference>
<evidence type="ECO:0000313" key="3">
    <source>
        <dbReference type="Proteomes" id="UP000274822"/>
    </source>
</evidence>
<comment type="caution">
    <text evidence="2">The sequence shown here is derived from an EMBL/GenBank/DDBJ whole genome shotgun (WGS) entry which is preliminary data.</text>
</comment>
<dbReference type="EMBL" id="RBNJ01007812">
    <property type="protein sequence ID" value="RUS27758.1"/>
    <property type="molecule type" value="Genomic_DNA"/>
</dbReference>
<feature type="region of interest" description="Disordered" evidence="1">
    <location>
        <begin position="1"/>
        <end position="34"/>
    </location>
</feature>
<organism evidence="2 3">
    <name type="scientific">Jimgerdemannia flammicorona</name>
    <dbReference type="NCBI Taxonomy" id="994334"/>
    <lineage>
        <taxon>Eukaryota</taxon>
        <taxon>Fungi</taxon>
        <taxon>Fungi incertae sedis</taxon>
        <taxon>Mucoromycota</taxon>
        <taxon>Mucoromycotina</taxon>
        <taxon>Endogonomycetes</taxon>
        <taxon>Endogonales</taxon>
        <taxon>Endogonaceae</taxon>
        <taxon>Jimgerdemannia</taxon>
    </lineage>
</organism>